<evidence type="ECO:0000256" key="6">
    <source>
        <dbReference type="ARBA" id="ARBA00023136"/>
    </source>
</evidence>
<feature type="transmembrane region" description="Helical" evidence="7">
    <location>
        <begin position="279"/>
        <end position="300"/>
    </location>
</feature>
<proteinExistence type="inferred from homology"/>
<dbReference type="OrthoDB" id="9770347at2"/>
<feature type="transmembrane region" description="Helical" evidence="7">
    <location>
        <begin position="437"/>
        <end position="458"/>
    </location>
</feature>
<dbReference type="RefSeq" id="WP_090670691.1">
    <property type="nucleotide sequence ID" value="NZ_FMTT01000012.1"/>
</dbReference>
<dbReference type="PANTHER" id="PTHR30250:SF10">
    <property type="entry name" value="LIPOPOLYSACCHARIDE BIOSYNTHESIS PROTEIN WZXC"/>
    <property type="match status" value="1"/>
</dbReference>
<feature type="transmembrane region" description="Helical" evidence="7">
    <location>
        <begin position="411"/>
        <end position="431"/>
    </location>
</feature>
<dbReference type="AlphaFoldDB" id="A0A1G4R5N0"/>
<evidence type="ECO:0000256" key="7">
    <source>
        <dbReference type="SAM" id="Phobius"/>
    </source>
</evidence>
<keyword evidence="4 7" id="KW-0812">Transmembrane</keyword>
<reference evidence="9" key="1">
    <citation type="submission" date="2016-10" db="EMBL/GenBank/DDBJ databases">
        <authorList>
            <person name="Varghese N."/>
            <person name="Submissions S."/>
        </authorList>
    </citation>
    <scope>NUCLEOTIDE SEQUENCE [LARGE SCALE GENOMIC DNA]</scope>
    <source>
        <strain evidence="9">CGMCC 1.8946</strain>
    </source>
</reference>
<sequence length="487" mass="53915">MSLFKSTLWSSVNTLGVNLIGLLTNVVLARMLYPELFGMLGMATVFTGLVVLLQEVGFSSYLVYKQDIERKEISTSFWLNFAISAALAALLWFASGSIATFYGVDDVQSVVRYIAVGLLFGSFGVIGRAIYTKRMQFNVLAAIDLSAELITSVVAVILAAQGFPLLAITSRLVIRPALQAVILLGTTWKETTGSFDWNVVKEMVPYSARIMAASFFGYFNNIINYLLIGKLLGSRSLGMYTVAWQWGMFTRFYISGPVGKVGFSAVSSHQNDMEKVRHIFVSMLTRISFISFPFCMGLIIVAPEFVDVVYGKAWTEVIPVLQLLLAAGMISTLGSPGGSVLRGIGKPQEEMKYILYSSAVLLALLLIFSKYGLVTVAVALLLHTFVFETVKILIINRLIRLSTKLLLKRLLRSFYTAFLMAVVVSAVKWALPGMLSLPKLIVMVAVAIVTYALVSYFFNRTEIEWGSRKLMQALNRTIRRKVKSTRA</sequence>
<feature type="transmembrane region" description="Helical" evidence="7">
    <location>
        <begin position="320"/>
        <end position="341"/>
    </location>
</feature>
<feature type="transmembrane region" description="Helical" evidence="7">
    <location>
        <begin position="110"/>
        <end position="131"/>
    </location>
</feature>
<dbReference type="CDD" id="cd13127">
    <property type="entry name" value="MATE_tuaB_like"/>
    <property type="match status" value="1"/>
</dbReference>
<dbReference type="Pfam" id="PF13440">
    <property type="entry name" value="Polysacc_synt_3"/>
    <property type="match status" value="1"/>
</dbReference>
<feature type="transmembrane region" description="Helical" evidence="7">
    <location>
        <begin position="377"/>
        <end position="399"/>
    </location>
</feature>
<gene>
    <name evidence="8" type="ORF">SAMN04487970_101239</name>
</gene>
<keyword evidence="6 7" id="KW-0472">Membrane</keyword>
<feature type="transmembrane region" description="Helical" evidence="7">
    <location>
        <begin position="353"/>
        <end position="371"/>
    </location>
</feature>
<organism evidence="8 9">
    <name type="scientific">Paenibacillus tianmuensis</name>
    <dbReference type="NCBI Taxonomy" id="624147"/>
    <lineage>
        <taxon>Bacteria</taxon>
        <taxon>Bacillati</taxon>
        <taxon>Bacillota</taxon>
        <taxon>Bacilli</taxon>
        <taxon>Bacillales</taxon>
        <taxon>Paenibacillaceae</taxon>
        <taxon>Paenibacillus</taxon>
    </lineage>
</organism>
<evidence type="ECO:0000256" key="2">
    <source>
        <dbReference type="ARBA" id="ARBA00007430"/>
    </source>
</evidence>
<dbReference type="GO" id="GO:0005886">
    <property type="term" value="C:plasma membrane"/>
    <property type="evidence" value="ECO:0007669"/>
    <property type="project" value="UniProtKB-SubCell"/>
</dbReference>
<dbReference type="PANTHER" id="PTHR30250">
    <property type="entry name" value="PST FAMILY PREDICTED COLANIC ACID TRANSPORTER"/>
    <property type="match status" value="1"/>
</dbReference>
<dbReference type="EMBL" id="FMTT01000012">
    <property type="protein sequence ID" value="SCW52106.1"/>
    <property type="molecule type" value="Genomic_DNA"/>
</dbReference>
<evidence type="ECO:0000256" key="1">
    <source>
        <dbReference type="ARBA" id="ARBA00004651"/>
    </source>
</evidence>
<comment type="subcellular location">
    <subcellularLocation>
        <location evidence="1">Cell membrane</location>
        <topology evidence="1">Multi-pass membrane protein</topology>
    </subcellularLocation>
</comment>
<dbReference type="Proteomes" id="UP000198601">
    <property type="component" value="Unassembled WGS sequence"/>
</dbReference>
<comment type="similarity">
    <text evidence="2">Belongs to the polysaccharide synthase family.</text>
</comment>
<feature type="transmembrane region" description="Helical" evidence="7">
    <location>
        <begin position="206"/>
        <end position="227"/>
    </location>
</feature>
<feature type="transmembrane region" description="Helical" evidence="7">
    <location>
        <begin position="12"/>
        <end position="33"/>
    </location>
</feature>
<evidence type="ECO:0000256" key="3">
    <source>
        <dbReference type="ARBA" id="ARBA00022475"/>
    </source>
</evidence>
<evidence type="ECO:0000256" key="5">
    <source>
        <dbReference type="ARBA" id="ARBA00022989"/>
    </source>
</evidence>
<feature type="transmembrane region" description="Helical" evidence="7">
    <location>
        <begin position="39"/>
        <end position="64"/>
    </location>
</feature>
<keyword evidence="5 7" id="KW-1133">Transmembrane helix</keyword>
<evidence type="ECO:0000313" key="9">
    <source>
        <dbReference type="Proteomes" id="UP000198601"/>
    </source>
</evidence>
<evidence type="ECO:0000256" key="4">
    <source>
        <dbReference type="ARBA" id="ARBA00022692"/>
    </source>
</evidence>
<dbReference type="InterPro" id="IPR050833">
    <property type="entry name" value="Poly_Biosynth_Transport"/>
</dbReference>
<protein>
    <submittedName>
        <fullName evidence="8">Polysaccharide transporter, PST family</fullName>
    </submittedName>
</protein>
<evidence type="ECO:0000313" key="8">
    <source>
        <dbReference type="EMBL" id="SCW52106.1"/>
    </source>
</evidence>
<accession>A0A1G4R5N0</accession>
<keyword evidence="9" id="KW-1185">Reference proteome</keyword>
<dbReference type="STRING" id="624147.SAMN04487970_101239"/>
<name>A0A1G4R5N0_9BACL</name>
<feature type="transmembrane region" description="Helical" evidence="7">
    <location>
        <begin position="76"/>
        <end position="104"/>
    </location>
</feature>
<keyword evidence="3" id="KW-1003">Cell membrane</keyword>